<name>A0A9P4KFT5_9PLEO</name>
<sequence length="113" mass="12963">MFTFRHLLRLAVQQRHQSRSSIAPSTYFPSSQFYSSDVSLSSEQLKVDSTEPRKITTQEHHSPKRKTQAELDKELELKMKGLAGEGGEAGVEYEDGQPIAMKRSVRNNMFRYI</sequence>
<feature type="region of interest" description="Disordered" evidence="1">
    <location>
        <begin position="43"/>
        <end position="68"/>
    </location>
</feature>
<gene>
    <name evidence="2" type="ORF">CC78DRAFT_531324</name>
</gene>
<evidence type="ECO:0000256" key="1">
    <source>
        <dbReference type="SAM" id="MobiDB-lite"/>
    </source>
</evidence>
<reference evidence="3" key="1">
    <citation type="journal article" date="2020" name="Stud. Mycol.">
        <title>101 Dothideomycetes genomes: A test case for predicting lifestyles and emergence of pathogens.</title>
        <authorList>
            <person name="Haridas S."/>
            <person name="Albert R."/>
            <person name="Binder M."/>
            <person name="Bloem J."/>
            <person name="LaButti K."/>
            <person name="Salamov A."/>
            <person name="Andreopoulos B."/>
            <person name="Baker S."/>
            <person name="Barry K."/>
            <person name="Bills G."/>
            <person name="Bluhm B."/>
            <person name="Cannon C."/>
            <person name="Castanera R."/>
            <person name="Culley D."/>
            <person name="Daum C."/>
            <person name="Ezra D."/>
            <person name="Gonzalez J."/>
            <person name="Henrissat B."/>
            <person name="Kuo A."/>
            <person name="Liang C."/>
            <person name="Lipzen A."/>
            <person name="Lutzoni F."/>
            <person name="Magnuson J."/>
            <person name="Mondo S."/>
            <person name="Nolan M."/>
            <person name="Ohm R."/>
            <person name="Pangilinan J."/>
            <person name="Park H.-J."/>
            <person name="Ramirez L."/>
            <person name="Alfaro M."/>
            <person name="Sun H."/>
            <person name="Tritt A."/>
            <person name="Yoshinaga Y."/>
            <person name="Zwiers L.-H."/>
            <person name="Turgeon B."/>
            <person name="Goodwin S."/>
            <person name="Spatafora J."/>
            <person name="Crous P."/>
            <person name="Grigoriev I."/>
        </authorList>
    </citation>
    <scope>NUCLEOTIDE SEQUENCE [LARGE SCALE GENOMIC DNA]</scope>
    <source>
        <strain evidence="3">CBS 304.66</strain>
    </source>
</reference>
<proteinExistence type="predicted"/>
<evidence type="ECO:0000313" key="2">
    <source>
        <dbReference type="EMBL" id="KAF2266898.1"/>
    </source>
</evidence>
<feature type="compositionally biased region" description="Basic and acidic residues" evidence="1">
    <location>
        <begin position="45"/>
        <end position="68"/>
    </location>
</feature>
<dbReference type="AlphaFoldDB" id="A0A9P4KFT5"/>
<organism evidence="2 3">
    <name type="scientific">Lojkania enalia</name>
    <dbReference type="NCBI Taxonomy" id="147567"/>
    <lineage>
        <taxon>Eukaryota</taxon>
        <taxon>Fungi</taxon>
        <taxon>Dikarya</taxon>
        <taxon>Ascomycota</taxon>
        <taxon>Pezizomycotina</taxon>
        <taxon>Dothideomycetes</taxon>
        <taxon>Pleosporomycetidae</taxon>
        <taxon>Pleosporales</taxon>
        <taxon>Pleosporales incertae sedis</taxon>
        <taxon>Lojkania</taxon>
    </lineage>
</organism>
<dbReference type="EMBL" id="ML986595">
    <property type="protein sequence ID" value="KAF2266898.1"/>
    <property type="molecule type" value="Genomic_DNA"/>
</dbReference>
<protein>
    <submittedName>
        <fullName evidence="2">Uncharacterized protein</fullName>
    </submittedName>
</protein>
<dbReference type="OrthoDB" id="2157103at2759"/>
<evidence type="ECO:0000313" key="3">
    <source>
        <dbReference type="Proteomes" id="UP000800093"/>
    </source>
</evidence>
<dbReference type="Proteomes" id="UP000800093">
    <property type="component" value="Unassembled WGS sequence"/>
</dbReference>
<keyword evidence="3" id="KW-1185">Reference proteome</keyword>
<accession>A0A9P4KFT5</accession>
<comment type="caution">
    <text evidence="2">The sequence shown here is derived from an EMBL/GenBank/DDBJ whole genome shotgun (WGS) entry which is preliminary data.</text>
</comment>